<gene>
    <name evidence="1" type="ORF">EDD55_105129</name>
</gene>
<dbReference type="RefSeq" id="WP_132939030.1">
    <property type="nucleotide sequence ID" value="NZ_CP119676.1"/>
</dbReference>
<organism evidence="1 2">
    <name type="scientific">Varunaivibrio sulfuroxidans</name>
    <dbReference type="NCBI Taxonomy" id="1773489"/>
    <lineage>
        <taxon>Bacteria</taxon>
        <taxon>Pseudomonadati</taxon>
        <taxon>Pseudomonadota</taxon>
        <taxon>Alphaproteobacteria</taxon>
        <taxon>Rhodospirillales</taxon>
        <taxon>Magnetovibrionaceae</taxon>
        <taxon>Varunaivibrio</taxon>
    </lineage>
</organism>
<dbReference type="Pfam" id="PF05069">
    <property type="entry name" value="Phage_tail_S"/>
    <property type="match status" value="1"/>
</dbReference>
<accession>A0A4R3JBY3</accession>
<sequence length="148" mass="15667">MTGVAIHIDTRDLTAIDARFKRLAARVADMTPLMDEIGSMLVASTIDRFENGVDPTGAPWTPSIRALSEGGKTLINSGRLMTSVTHDPGRDAVEVGTNVIYAAIQQAGGRAGRGHAATIPARPYLGLSAGDEREIGHIVDDYLAEAIQ</sequence>
<evidence type="ECO:0000313" key="2">
    <source>
        <dbReference type="Proteomes" id="UP000295304"/>
    </source>
</evidence>
<dbReference type="AlphaFoldDB" id="A0A4R3JBY3"/>
<reference evidence="1 2" key="1">
    <citation type="submission" date="2019-03" db="EMBL/GenBank/DDBJ databases">
        <title>Genomic Encyclopedia of Type Strains, Phase IV (KMG-IV): sequencing the most valuable type-strain genomes for metagenomic binning, comparative biology and taxonomic classification.</title>
        <authorList>
            <person name="Goeker M."/>
        </authorList>
    </citation>
    <scope>NUCLEOTIDE SEQUENCE [LARGE SCALE GENOMIC DNA]</scope>
    <source>
        <strain evidence="1 2">DSM 101688</strain>
    </source>
</reference>
<dbReference type="EMBL" id="SLZW01000005">
    <property type="protein sequence ID" value="TCS62583.1"/>
    <property type="molecule type" value="Genomic_DNA"/>
</dbReference>
<proteinExistence type="predicted"/>
<dbReference type="NCBIfam" id="TIGR01635">
    <property type="entry name" value="tail_comp_S"/>
    <property type="match status" value="1"/>
</dbReference>
<evidence type="ECO:0000313" key="1">
    <source>
        <dbReference type="EMBL" id="TCS62583.1"/>
    </source>
</evidence>
<protein>
    <submittedName>
        <fullName evidence="1">Phage virion morphogenesis protein</fullName>
    </submittedName>
</protein>
<dbReference type="Proteomes" id="UP000295304">
    <property type="component" value="Unassembled WGS sequence"/>
</dbReference>
<dbReference type="OrthoDB" id="2081253at2"/>
<comment type="caution">
    <text evidence="1">The sequence shown here is derived from an EMBL/GenBank/DDBJ whole genome shotgun (WGS) entry which is preliminary data.</text>
</comment>
<keyword evidence="2" id="KW-1185">Reference proteome</keyword>
<name>A0A4R3JBY3_9PROT</name>
<dbReference type="InterPro" id="IPR006522">
    <property type="entry name" value="Phage_virion_morphogenesis"/>
</dbReference>